<gene>
    <name evidence="2" type="ordered locus">XNC1_1094</name>
</gene>
<dbReference type="HOGENOM" id="CLU_2686981_0_0_6"/>
<accession>D3V8W7</accession>
<protein>
    <submittedName>
        <fullName evidence="2">Uncharacterized protein</fullName>
    </submittedName>
</protein>
<dbReference type="AlphaFoldDB" id="D3V8W7"/>
<dbReference type="STRING" id="406817.XNC1_1094"/>
<reference evidence="2 3" key="1">
    <citation type="journal article" date="2011" name="PLoS ONE">
        <title>The entomopathogenic bacterial endosymbionts xenorhabdus and photorhabdus: convergent lifestyles from divergent genomes.</title>
        <authorList>
            <person name="Chaston J.M."/>
            <person name="Suen G."/>
            <person name="Tucker S.L."/>
            <person name="Andersen A.W."/>
            <person name="Bhasin A."/>
            <person name="Bode E."/>
            <person name="Bode H.B."/>
            <person name="Brachmann A.O."/>
            <person name="Cowles C.E."/>
            <person name="Cowles K.N."/>
            <person name="Darby C."/>
            <person name="de Leon L."/>
            <person name="Drace K."/>
            <person name="Du Z."/>
            <person name="Givaudan A."/>
            <person name="Herbert Tran E.E."/>
            <person name="Jewell K.A."/>
            <person name="Knack J.J."/>
            <person name="Krasomil-Osterfeld K.C."/>
            <person name="Kukor R."/>
            <person name="Lanois A."/>
            <person name="Latreille P."/>
            <person name="Leimgruber N.K."/>
            <person name="Lipke C.M."/>
            <person name="Liu R."/>
            <person name="Lu X."/>
            <person name="Martens E.C."/>
            <person name="Marri P.R."/>
            <person name="Medigue C."/>
            <person name="Menard M.L."/>
            <person name="Miller N.M."/>
            <person name="Morales-Soto N."/>
            <person name="Norton S."/>
            <person name="Ogier J.C."/>
            <person name="Orchard S.S."/>
            <person name="Park D."/>
            <person name="Park Y."/>
            <person name="Qurollo B.A."/>
            <person name="Sugar D.R."/>
            <person name="Richards G.R."/>
            <person name="Rouy Z."/>
            <person name="Slominski B."/>
            <person name="Slominski K."/>
            <person name="Snyder H."/>
            <person name="Tjaden B.C."/>
            <person name="van der Hoeven R."/>
            <person name="Welch R.D."/>
            <person name="Wheeler C."/>
            <person name="Xiang B."/>
            <person name="Barbazuk B."/>
            <person name="Gaudriault S."/>
            <person name="Goodner B."/>
            <person name="Slater S.C."/>
            <person name="Forst S."/>
            <person name="Goldman B.S."/>
            <person name="Goodrich-Blair H."/>
        </authorList>
    </citation>
    <scope>NUCLEOTIDE SEQUENCE [LARGE SCALE GENOMIC DNA]</scope>
    <source>
        <strain evidence="3">ATCC 19061 / DSM 3370 / CCUG 14189 / LMG 1036 / NCIMB 9965 / AN6</strain>
    </source>
</reference>
<keyword evidence="1" id="KW-1133">Transmembrane helix</keyword>
<dbReference type="EMBL" id="FN667742">
    <property type="protein sequence ID" value="CBJ89165.1"/>
    <property type="molecule type" value="Genomic_DNA"/>
</dbReference>
<evidence type="ECO:0000313" key="3">
    <source>
        <dbReference type="Proteomes" id="UP000008075"/>
    </source>
</evidence>
<sequence length="74" mass="8684">MTNTFCGPSGRIIAALRKNPWIKVNNIQIFLIIIQLITILMHIKQYRILVKMNYSYLSLGEMMMTLRKLETKLV</sequence>
<proteinExistence type="predicted"/>
<keyword evidence="1" id="KW-0812">Transmembrane</keyword>
<dbReference type="Proteomes" id="UP000008075">
    <property type="component" value="Chromosome"/>
</dbReference>
<dbReference type="KEGG" id="xne:XNC1_1094"/>
<evidence type="ECO:0000256" key="1">
    <source>
        <dbReference type="SAM" id="Phobius"/>
    </source>
</evidence>
<keyword evidence="3" id="KW-1185">Reference proteome</keyword>
<evidence type="ECO:0000313" key="2">
    <source>
        <dbReference type="EMBL" id="CBJ89165.1"/>
    </source>
</evidence>
<organism evidence="2 3">
    <name type="scientific">Xenorhabdus nematophila (strain ATCC 19061 / DSM 3370 / CCUG 14189 / LMG 1036 / NCIMB 9965 / AN6)</name>
    <dbReference type="NCBI Taxonomy" id="406817"/>
    <lineage>
        <taxon>Bacteria</taxon>
        <taxon>Pseudomonadati</taxon>
        <taxon>Pseudomonadota</taxon>
        <taxon>Gammaproteobacteria</taxon>
        <taxon>Enterobacterales</taxon>
        <taxon>Morganellaceae</taxon>
        <taxon>Xenorhabdus</taxon>
    </lineage>
</organism>
<keyword evidence="1" id="KW-0472">Membrane</keyword>
<feature type="transmembrane region" description="Helical" evidence="1">
    <location>
        <begin position="26"/>
        <end position="43"/>
    </location>
</feature>
<name>D3V8W7_XENNA</name>